<organism evidence="3 4">
    <name type="scientific">Anaerostipes hadrus</name>
    <dbReference type="NCBI Taxonomy" id="649756"/>
    <lineage>
        <taxon>Bacteria</taxon>
        <taxon>Bacillati</taxon>
        <taxon>Bacillota</taxon>
        <taxon>Clostridia</taxon>
        <taxon>Lachnospirales</taxon>
        <taxon>Lachnospiraceae</taxon>
        <taxon>Anaerostipes</taxon>
    </lineage>
</organism>
<dbReference type="EMBL" id="CYXY01000003">
    <property type="protein sequence ID" value="CUM78710.1"/>
    <property type="molecule type" value="Genomic_DNA"/>
</dbReference>
<dbReference type="Pfam" id="PF01488">
    <property type="entry name" value="Shikimate_DH"/>
    <property type="match status" value="1"/>
</dbReference>
<protein>
    <submittedName>
        <fullName evidence="3">Stage V sporulation protein FA</fullName>
    </submittedName>
</protein>
<evidence type="ECO:0000313" key="3">
    <source>
        <dbReference type="EMBL" id="CUM78710.1"/>
    </source>
</evidence>
<sequence length="290" mass="32421">MIYDFAVIGGDMRQVYLANYLKNQRYQVITYATKKEGSECKEGKSFENVIREAKCMIGPVVFSKNGEITGSSSNKKMSVETLFQEMTKEQILFGGCINEEIRHECEQKEIKAFDFMKMDDVAIYNAIATAEGAIMEAIKMQPINLHKSRCLVLGYGRCAKVLAAKLKGMDAQVTVCARNKTARSLAKSFGLEVMDFTELKRRICQYDHIFNTVPKQILKEDILRKISKESCIIDIASYPGGTNHQMAEKLGICAKLCPSLPGIYSPKSSGIMLAKKVLEISGEIKHGIEK</sequence>
<gene>
    <name evidence="3" type="primary">spoVFA</name>
    <name evidence="3" type="ORF">ERS852571_00564</name>
</gene>
<evidence type="ECO:0000259" key="1">
    <source>
        <dbReference type="Pfam" id="PF01488"/>
    </source>
</evidence>
<dbReference type="AlphaFoldDB" id="A0A173RL42"/>
<dbReference type="NCBIfam" id="NF006162">
    <property type="entry name" value="PRK08306.1"/>
    <property type="match status" value="1"/>
</dbReference>
<dbReference type="RefSeq" id="WP_055072349.1">
    <property type="nucleotide sequence ID" value="NZ_CYXY01000003.1"/>
</dbReference>
<dbReference type="SUPFAM" id="SSF51735">
    <property type="entry name" value="NAD(P)-binding Rossmann-fold domains"/>
    <property type="match status" value="1"/>
</dbReference>
<feature type="domain" description="Dipicolinate synthase subunit A N-terminal" evidence="2">
    <location>
        <begin position="5"/>
        <end position="116"/>
    </location>
</feature>
<accession>A0A173RL42</accession>
<proteinExistence type="predicted"/>
<dbReference type="InterPro" id="IPR031629">
    <property type="entry name" value="DpaA_N"/>
</dbReference>
<evidence type="ECO:0000313" key="4">
    <source>
        <dbReference type="Proteomes" id="UP000095553"/>
    </source>
</evidence>
<dbReference type="InterPro" id="IPR036291">
    <property type="entry name" value="NAD(P)-bd_dom_sf"/>
</dbReference>
<dbReference type="Gene3D" id="3.40.50.720">
    <property type="entry name" value="NAD(P)-binding Rossmann-like Domain"/>
    <property type="match status" value="1"/>
</dbReference>
<dbReference type="Pfam" id="PF16924">
    <property type="entry name" value="DpaA_N"/>
    <property type="match status" value="1"/>
</dbReference>
<reference evidence="3 4" key="1">
    <citation type="submission" date="2015-09" db="EMBL/GenBank/DDBJ databases">
        <authorList>
            <consortium name="Pathogen Informatics"/>
        </authorList>
    </citation>
    <scope>NUCLEOTIDE SEQUENCE [LARGE SCALE GENOMIC DNA]</scope>
    <source>
        <strain evidence="3 4">2789STDY5834959</strain>
    </source>
</reference>
<dbReference type="InterPro" id="IPR006151">
    <property type="entry name" value="Shikm_DH/Glu-tRNA_Rdtase"/>
</dbReference>
<name>A0A173RL42_ANAHA</name>
<evidence type="ECO:0000259" key="2">
    <source>
        <dbReference type="Pfam" id="PF16924"/>
    </source>
</evidence>
<dbReference type="Proteomes" id="UP000095553">
    <property type="component" value="Unassembled WGS sequence"/>
</dbReference>
<feature type="domain" description="Quinate/shikimate 5-dehydrogenase/glutamyl-tRNA reductase" evidence="1">
    <location>
        <begin position="144"/>
        <end position="236"/>
    </location>
</feature>